<dbReference type="Pfam" id="PF00583">
    <property type="entry name" value="Acetyltransf_1"/>
    <property type="match status" value="1"/>
</dbReference>
<dbReference type="GO" id="GO:0016747">
    <property type="term" value="F:acyltransferase activity, transferring groups other than amino-acyl groups"/>
    <property type="evidence" value="ECO:0007669"/>
    <property type="project" value="InterPro"/>
</dbReference>
<proteinExistence type="predicted"/>
<reference evidence="2 3" key="1">
    <citation type="submission" date="2019-04" db="EMBL/GenBank/DDBJ databases">
        <title>Isachenkonia alkalipeptolytica gen. nov. sp. nov. a new anaerobic, alkiliphilic organothrophic bacterium capable to reduce synthesized ferrihydrite isolated from a soda lake.</title>
        <authorList>
            <person name="Toshchakov S.V."/>
            <person name="Zavarzina D.G."/>
            <person name="Zhilina T.N."/>
            <person name="Kostrikina N.A."/>
            <person name="Kublanov I.V."/>
        </authorList>
    </citation>
    <scope>NUCLEOTIDE SEQUENCE [LARGE SCALE GENOMIC DNA]</scope>
    <source>
        <strain evidence="2 3">Z-1701</strain>
    </source>
</reference>
<dbReference type="CDD" id="cd04301">
    <property type="entry name" value="NAT_SF"/>
    <property type="match status" value="1"/>
</dbReference>
<dbReference type="InterPro" id="IPR000182">
    <property type="entry name" value="GNAT_dom"/>
</dbReference>
<feature type="domain" description="N-acetyltransferase" evidence="1">
    <location>
        <begin position="3"/>
        <end position="141"/>
    </location>
</feature>
<dbReference type="PROSITE" id="PS51186">
    <property type="entry name" value="GNAT"/>
    <property type="match status" value="1"/>
</dbReference>
<name>A0AA43XKY7_9CLOT</name>
<dbReference type="RefSeq" id="WP_160720414.1">
    <property type="nucleotide sequence ID" value="NZ_SUMG01000006.1"/>
</dbReference>
<evidence type="ECO:0000259" key="1">
    <source>
        <dbReference type="PROSITE" id="PS51186"/>
    </source>
</evidence>
<gene>
    <name evidence="2" type="ORF">ISALK_06580</name>
</gene>
<organism evidence="2 3">
    <name type="scientific">Isachenkonia alkalipeptolytica</name>
    <dbReference type="NCBI Taxonomy" id="2565777"/>
    <lineage>
        <taxon>Bacteria</taxon>
        <taxon>Bacillati</taxon>
        <taxon>Bacillota</taxon>
        <taxon>Clostridia</taxon>
        <taxon>Eubacteriales</taxon>
        <taxon>Clostridiaceae</taxon>
        <taxon>Isachenkonia</taxon>
    </lineage>
</organism>
<accession>A0AA43XKY7</accession>
<evidence type="ECO:0000313" key="3">
    <source>
        <dbReference type="Proteomes" id="UP000449710"/>
    </source>
</evidence>
<dbReference type="Proteomes" id="UP000449710">
    <property type="component" value="Unassembled WGS sequence"/>
</dbReference>
<dbReference type="InterPro" id="IPR016181">
    <property type="entry name" value="Acyl_CoA_acyltransferase"/>
</dbReference>
<comment type="caution">
    <text evidence="2">The sequence shown here is derived from an EMBL/GenBank/DDBJ whole genome shotgun (WGS) entry which is preliminary data.</text>
</comment>
<dbReference type="EMBL" id="SUMG01000006">
    <property type="protein sequence ID" value="NBG88164.1"/>
    <property type="molecule type" value="Genomic_DNA"/>
</dbReference>
<dbReference type="SUPFAM" id="SSF55729">
    <property type="entry name" value="Acyl-CoA N-acyltransferases (Nat)"/>
    <property type="match status" value="1"/>
</dbReference>
<dbReference type="AlphaFoldDB" id="A0AA43XKY7"/>
<evidence type="ECO:0000313" key="2">
    <source>
        <dbReference type="EMBL" id="NBG88164.1"/>
    </source>
</evidence>
<keyword evidence="3" id="KW-1185">Reference proteome</keyword>
<protein>
    <submittedName>
        <fullName evidence="2">GNAT family N-acetyltransferase</fullName>
    </submittedName>
</protein>
<sequence length="141" mass="16465">MDVTISRIEELKTDLIKDLCIKAEMKIDKINGKFFNDEKNIFLVAFDEKSPCGFLYGYLLECFQTERPYMFLYSIDVFDGYKRRGVGEKLIEELKDIAIKYKCSEIFVLTNDSNNAAKGLYEKIGAVRENMDDVMYVYNIE</sequence>
<dbReference type="Gene3D" id="3.40.630.30">
    <property type="match status" value="1"/>
</dbReference>